<feature type="transmembrane region" description="Helical" evidence="8">
    <location>
        <begin position="130"/>
        <end position="148"/>
    </location>
</feature>
<feature type="transmembrane region" description="Helical" evidence="8">
    <location>
        <begin position="27"/>
        <end position="46"/>
    </location>
</feature>
<dbReference type="Proteomes" id="UP000553963">
    <property type="component" value="Unassembled WGS sequence"/>
</dbReference>
<protein>
    <recommendedName>
        <fullName evidence="11">Glycosyltransferase RgtA/B/C/D-like domain-containing protein</fullName>
    </recommendedName>
</protein>
<evidence type="ECO:0000256" key="6">
    <source>
        <dbReference type="ARBA" id="ARBA00022989"/>
    </source>
</evidence>
<comment type="subcellular location">
    <subcellularLocation>
        <location evidence="1">Cell membrane</location>
        <topology evidence="1">Multi-pass membrane protein</topology>
    </subcellularLocation>
</comment>
<evidence type="ECO:0000256" key="1">
    <source>
        <dbReference type="ARBA" id="ARBA00004651"/>
    </source>
</evidence>
<dbReference type="PANTHER" id="PTHR33908">
    <property type="entry name" value="MANNOSYLTRANSFERASE YKCB-RELATED"/>
    <property type="match status" value="1"/>
</dbReference>
<keyword evidence="2" id="KW-1003">Cell membrane</keyword>
<evidence type="ECO:0000313" key="10">
    <source>
        <dbReference type="Proteomes" id="UP000553963"/>
    </source>
</evidence>
<evidence type="ECO:0000256" key="3">
    <source>
        <dbReference type="ARBA" id="ARBA00022676"/>
    </source>
</evidence>
<dbReference type="InterPro" id="IPR050297">
    <property type="entry name" value="LipidA_mod_glycosyltrf_83"/>
</dbReference>
<keyword evidence="5 8" id="KW-0812">Transmembrane</keyword>
<accession>A0A840ALH4</accession>
<dbReference type="GO" id="GO:0005886">
    <property type="term" value="C:plasma membrane"/>
    <property type="evidence" value="ECO:0007669"/>
    <property type="project" value="UniProtKB-SubCell"/>
</dbReference>
<feature type="transmembrane region" description="Helical" evidence="8">
    <location>
        <begin position="104"/>
        <end position="124"/>
    </location>
</feature>
<dbReference type="GO" id="GO:0009103">
    <property type="term" value="P:lipopolysaccharide biosynthetic process"/>
    <property type="evidence" value="ECO:0007669"/>
    <property type="project" value="UniProtKB-ARBA"/>
</dbReference>
<proteinExistence type="predicted"/>
<dbReference type="PANTHER" id="PTHR33908:SF11">
    <property type="entry name" value="MEMBRANE PROTEIN"/>
    <property type="match status" value="1"/>
</dbReference>
<evidence type="ECO:0000256" key="7">
    <source>
        <dbReference type="ARBA" id="ARBA00023136"/>
    </source>
</evidence>
<sequence>MRNDRRLALIPRIQLPQEATLLQRSELTGLSFLLGAWLVLLLIIGYTGNFAQNDDWAYALTTRTLVETGSLKLDNWVATNLLTNVLWGGAFAWLLGFSYESLRISTLVAAYLCLALTYLIATSLGARRSTAAIAALSTMAFPLFLLHAYGFMSDVPYMTAQTASVFFLIAALKRDSKLMAALGWLLAAAALLSRQTGFAIPIAFAVAAILSGPRTPRHIGLAILPAIAFFIIQFAYQRWLTATGGISGSFGSQLYDAQNRLTNPEWLLTKLAFVAKNLTLYLGLCLLPLSLWVSCDSLSVLGRRLAWAAVILVLAVGFGWGWILIEANDMMPTWWNTWGGRGFGIGADGIEIPRWVRVTLTFFSTIGGTLLVVLVGQRTVSLFLHAKMDTFQRRAGFFGLFGFLAMVASIFIADPVWDRYVLPLIPWLVILIVARDSPSAPRTPVLPRHASRIAAGAVLAAMGAYSTMELYNHMEERRAIGALTEELVARGVDREIINAGWVFDSPTTKRIGDWDNRFNQDVRYFIRQVGYNPDGYRLLETRNVPRIVLPGMADPDEAIFIRLDTAPP</sequence>
<reference evidence="9 10" key="1">
    <citation type="submission" date="2020-08" db="EMBL/GenBank/DDBJ databases">
        <title>Genomic Encyclopedia of Type Strains, Phase IV (KMG-IV): sequencing the most valuable type-strain genomes for metagenomic binning, comparative biology and taxonomic classification.</title>
        <authorList>
            <person name="Goeker M."/>
        </authorList>
    </citation>
    <scope>NUCLEOTIDE SEQUENCE [LARGE SCALE GENOMIC DNA]</scope>
    <source>
        <strain evidence="9 10">DSM 25966</strain>
    </source>
</reference>
<feature type="transmembrane region" description="Helical" evidence="8">
    <location>
        <begin position="219"/>
        <end position="236"/>
    </location>
</feature>
<keyword evidence="10" id="KW-1185">Reference proteome</keyword>
<feature type="transmembrane region" description="Helical" evidence="8">
    <location>
        <begin position="355"/>
        <end position="375"/>
    </location>
</feature>
<evidence type="ECO:0000256" key="8">
    <source>
        <dbReference type="SAM" id="Phobius"/>
    </source>
</evidence>
<evidence type="ECO:0000313" key="9">
    <source>
        <dbReference type="EMBL" id="MBB3929415.1"/>
    </source>
</evidence>
<dbReference type="RefSeq" id="WP_183397077.1">
    <property type="nucleotide sequence ID" value="NZ_JACIDS010000001.1"/>
</dbReference>
<keyword evidence="3" id="KW-0328">Glycosyltransferase</keyword>
<feature type="transmembrane region" description="Helical" evidence="8">
    <location>
        <begin position="395"/>
        <end position="413"/>
    </location>
</feature>
<evidence type="ECO:0000256" key="4">
    <source>
        <dbReference type="ARBA" id="ARBA00022679"/>
    </source>
</evidence>
<feature type="transmembrane region" description="Helical" evidence="8">
    <location>
        <begin position="271"/>
        <end position="293"/>
    </location>
</feature>
<evidence type="ECO:0000256" key="5">
    <source>
        <dbReference type="ARBA" id="ARBA00022692"/>
    </source>
</evidence>
<keyword evidence="6 8" id="KW-1133">Transmembrane helix</keyword>
<comment type="caution">
    <text evidence="9">The sequence shown here is derived from an EMBL/GenBank/DDBJ whole genome shotgun (WGS) entry which is preliminary data.</text>
</comment>
<name>A0A840ALH4_9HYPH</name>
<dbReference type="AlphaFoldDB" id="A0A840ALH4"/>
<keyword evidence="7 8" id="KW-0472">Membrane</keyword>
<feature type="transmembrane region" description="Helical" evidence="8">
    <location>
        <begin position="76"/>
        <end position="97"/>
    </location>
</feature>
<feature type="transmembrane region" description="Helical" evidence="8">
    <location>
        <begin position="305"/>
        <end position="325"/>
    </location>
</feature>
<organism evidence="9 10">
    <name type="scientific">Kaistia hirudinis</name>
    <dbReference type="NCBI Taxonomy" id="1293440"/>
    <lineage>
        <taxon>Bacteria</taxon>
        <taxon>Pseudomonadati</taxon>
        <taxon>Pseudomonadota</taxon>
        <taxon>Alphaproteobacteria</taxon>
        <taxon>Hyphomicrobiales</taxon>
        <taxon>Kaistiaceae</taxon>
        <taxon>Kaistia</taxon>
    </lineage>
</organism>
<keyword evidence="4" id="KW-0808">Transferase</keyword>
<dbReference type="GO" id="GO:0016763">
    <property type="term" value="F:pentosyltransferase activity"/>
    <property type="evidence" value="ECO:0007669"/>
    <property type="project" value="TreeGrafter"/>
</dbReference>
<dbReference type="EMBL" id="JACIDS010000001">
    <property type="protein sequence ID" value="MBB3929415.1"/>
    <property type="molecule type" value="Genomic_DNA"/>
</dbReference>
<gene>
    <name evidence="9" type="ORF">GGR25_000434</name>
</gene>
<evidence type="ECO:0000256" key="2">
    <source>
        <dbReference type="ARBA" id="ARBA00022475"/>
    </source>
</evidence>
<evidence type="ECO:0008006" key="11">
    <source>
        <dbReference type="Google" id="ProtNLM"/>
    </source>
</evidence>
<feature type="transmembrane region" description="Helical" evidence="8">
    <location>
        <begin position="184"/>
        <end position="207"/>
    </location>
</feature>